<keyword evidence="1" id="KW-0597">Phosphoprotein</keyword>
<dbReference type="AlphaFoldDB" id="A0AAU7U762"/>
<keyword evidence="3" id="KW-0614">Plasmid</keyword>
<proteinExistence type="predicted"/>
<dbReference type="Pfam" id="PF00072">
    <property type="entry name" value="Response_reg"/>
    <property type="match status" value="1"/>
</dbReference>
<dbReference type="RefSeq" id="WP_350242317.1">
    <property type="nucleotide sequence ID" value="NZ_CP158298.1"/>
</dbReference>
<evidence type="ECO:0000259" key="2">
    <source>
        <dbReference type="PROSITE" id="PS50110"/>
    </source>
</evidence>
<reference evidence="3" key="1">
    <citation type="submission" date="2024-06" db="EMBL/GenBank/DDBJ databases">
        <title>Draft Genome Sequence of Deinococcus sonorensis Type Strain KR-87, a Biofilm Producing Representative of the Genus Deinococcus.</title>
        <authorList>
            <person name="Boren L.S."/>
            <person name="Grosso R.A."/>
            <person name="Hugenberg-Cox A.N."/>
            <person name="Hill J.T.E."/>
            <person name="Albert C.M."/>
            <person name="Tuohy J.M."/>
        </authorList>
    </citation>
    <scope>NUCLEOTIDE SEQUENCE</scope>
    <source>
        <strain evidence="3">KR-87</strain>
        <plasmid evidence="3">pDson03</plasmid>
    </source>
</reference>
<dbReference type="PANTHER" id="PTHR44520">
    <property type="entry name" value="RESPONSE REGULATOR RCP1-RELATED"/>
    <property type="match status" value="1"/>
</dbReference>
<dbReference type="SUPFAM" id="SSF52172">
    <property type="entry name" value="CheY-like"/>
    <property type="match status" value="1"/>
</dbReference>
<sequence>MSSTFSVPSLLTVSVLPGAVGARPTAAQPGTGRGVALDPRAALQLLDEAASPAQWPRLILLDLHLSGMSGLSVLHYLNAHRQLRSMPVVVMSMSDAGMDILASDQHHAFSSLHKPATFEGWVRMLQALSDFWLHTAVLLRHHSAGATS</sequence>
<dbReference type="InterPro" id="IPR052893">
    <property type="entry name" value="TCS_response_regulator"/>
</dbReference>
<dbReference type="PROSITE" id="PS50110">
    <property type="entry name" value="RESPONSE_REGULATORY"/>
    <property type="match status" value="1"/>
</dbReference>
<dbReference type="InterPro" id="IPR011006">
    <property type="entry name" value="CheY-like_superfamily"/>
</dbReference>
<feature type="domain" description="Response regulatory" evidence="2">
    <location>
        <begin position="9"/>
        <end position="129"/>
    </location>
</feature>
<dbReference type="KEGG" id="dsc:ABOD76_04270"/>
<organism evidence="3">
    <name type="scientific">Deinococcus sonorensis KR-87</name>
    <dbReference type="NCBI Taxonomy" id="694439"/>
    <lineage>
        <taxon>Bacteria</taxon>
        <taxon>Thermotogati</taxon>
        <taxon>Deinococcota</taxon>
        <taxon>Deinococci</taxon>
        <taxon>Deinococcales</taxon>
        <taxon>Deinococcaceae</taxon>
        <taxon>Deinococcus</taxon>
    </lineage>
</organism>
<accession>A0AAU7U762</accession>
<gene>
    <name evidence="3" type="ORF">ABOD76_04270</name>
</gene>
<dbReference type="Gene3D" id="3.40.50.2300">
    <property type="match status" value="1"/>
</dbReference>
<dbReference type="PANTHER" id="PTHR44520:SF2">
    <property type="entry name" value="RESPONSE REGULATOR RCP1"/>
    <property type="match status" value="1"/>
</dbReference>
<dbReference type="EMBL" id="CP158298">
    <property type="protein sequence ID" value="XBV84281.1"/>
    <property type="molecule type" value="Genomic_DNA"/>
</dbReference>
<name>A0AAU7U762_9DEIO</name>
<evidence type="ECO:0000313" key="3">
    <source>
        <dbReference type="EMBL" id="XBV84281.1"/>
    </source>
</evidence>
<evidence type="ECO:0000256" key="1">
    <source>
        <dbReference type="PROSITE-ProRule" id="PRU00169"/>
    </source>
</evidence>
<dbReference type="InterPro" id="IPR001789">
    <property type="entry name" value="Sig_transdc_resp-reg_receiver"/>
</dbReference>
<feature type="modified residue" description="4-aspartylphosphate" evidence="1">
    <location>
        <position position="62"/>
    </location>
</feature>
<geneLocation type="plasmid" evidence="3">
    <name>pDson03</name>
</geneLocation>
<protein>
    <submittedName>
        <fullName evidence="3">Response regulator</fullName>
    </submittedName>
</protein>
<dbReference type="GO" id="GO:0000160">
    <property type="term" value="P:phosphorelay signal transduction system"/>
    <property type="evidence" value="ECO:0007669"/>
    <property type="project" value="InterPro"/>
</dbReference>